<dbReference type="GO" id="GO:0061711">
    <property type="term" value="F:tRNA N(6)-L-threonylcarbamoyladenine synthase activity"/>
    <property type="evidence" value="ECO:0007669"/>
    <property type="project" value="UniProtKB-EC"/>
</dbReference>
<evidence type="ECO:0000259" key="7">
    <source>
        <dbReference type="Pfam" id="PF00814"/>
    </source>
</evidence>
<protein>
    <recommendedName>
        <fullName evidence="1">N(6)-L-threonylcarbamoyladenine synthase</fullName>
        <ecNumber evidence="1">2.3.1.234</ecNumber>
    </recommendedName>
</protein>
<keyword evidence="3" id="KW-0819">tRNA processing</keyword>
<feature type="domain" description="Gcp-like" evidence="7">
    <location>
        <begin position="23"/>
        <end position="315"/>
    </location>
</feature>
<comment type="catalytic activity">
    <reaction evidence="6">
        <text>L-threonylcarbamoyladenylate + adenosine(37) in tRNA = N(6)-L-threonylcarbamoyladenosine(37) in tRNA + AMP + H(+)</text>
        <dbReference type="Rhea" id="RHEA:37059"/>
        <dbReference type="Rhea" id="RHEA-COMP:10162"/>
        <dbReference type="Rhea" id="RHEA-COMP:10163"/>
        <dbReference type="ChEBI" id="CHEBI:15378"/>
        <dbReference type="ChEBI" id="CHEBI:73682"/>
        <dbReference type="ChEBI" id="CHEBI:74411"/>
        <dbReference type="ChEBI" id="CHEBI:74418"/>
        <dbReference type="ChEBI" id="CHEBI:456215"/>
        <dbReference type="EC" id="2.3.1.234"/>
    </reaction>
</comment>
<evidence type="ECO:0000313" key="8">
    <source>
        <dbReference type="EMBL" id="EKE26270.1"/>
    </source>
</evidence>
<organism evidence="8">
    <name type="scientific">uncultured bacterium</name>
    <name type="common">gcode 4</name>
    <dbReference type="NCBI Taxonomy" id="1234023"/>
    <lineage>
        <taxon>Bacteria</taxon>
        <taxon>environmental samples</taxon>
    </lineage>
</organism>
<sequence length="326" mass="37746">MYILAFETSCDDTSIALFKDNELIAMDTKSQIKEHNITSGVVPEVAARLHANNIFLVLDNVLETSWIKIEEIDYIACTNEPWLTPSLLVWLSVAKTLSKTLKKPILLINHIKAHIFANLLERKLDDLEFPSICLTVSGGHNELYLWKSLFELELIWETLDDSAWEAFDKVSKMMWLSYPGWPIVSKLADEYDWTYKKIFPLVLLEKNSLDFSFSGLKSAVKREIDLRIKENETQELSAHDKKEIAFEFQSVVIDILKHKLFQAAEKYNIDSLVLAWWVSANTKLKSEISKLAQEKWYTFIHPVNNTFSQDNAAMVWILAYYEITNK</sequence>
<dbReference type="NCBIfam" id="TIGR03723">
    <property type="entry name" value="T6A_TsaD_YgjD"/>
    <property type="match status" value="1"/>
</dbReference>
<dbReference type="Pfam" id="PF00814">
    <property type="entry name" value="TsaD"/>
    <property type="match status" value="1"/>
</dbReference>
<evidence type="ECO:0000256" key="5">
    <source>
        <dbReference type="ARBA" id="ARBA00023315"/>
    </source>
</evidence>
<dbReference type="PANTHER" id="PTHR11735:SF6">
    <property type="entry name" value="TRNA N6-ADENOSINE THREONYLCARBAMOYLTRANSFERASE, MITOCHONDRIAL"/>
    <property type="match status" value="1"/>
</dbReference>
<evidence type="ECO:0000256" key="6">
    <source>
        <dbReference type="ARBA" id="ARBA00048117"/>
    </source>
</evidence>
<dbReference type="EC" id="2.3.1.234" evidence="1"/>
<dbReference type="PANTHER" id="PTHR11735">
    <property type="entry name" value="TRNA N6-ADENOSINE THREONYLCARBAMOYLTRANSFERASE"/>
    <property type="match status" value="1"/>
</dbReference>
<dbReference type="NCBIfam" id="TIGR00329">
    <property type="entry name" value="gcp_kae1"/>
    <property type="match status" value="1"/>
</dbReference>
<keyword evidence="2" id="KW-0808">Transferase</keyword>
<dbReference type="InterPro" id="IPR000905">
    <property type="entry name" value="Gcp-like_dom"/>
</dbReference>
<dbReference type="GO" id="GO:0046872">
    <property type="term" value="F:metal ion binding"/>
    <property type="evidence" value="ECO:0007669"/>
    <property type="project" value="UniProtKB-KW"/>
</dbReference>
<dbReference type="InterPro" id="IPR017860">
    <property type="entry name" value="Peptidase_M22_CS"/>
</dbReference>
<dbReference type="InterPro" id="IPR017861">
    <property type="entry name" value="KAE1/TsaD"/>
</dbReference>
<evidence type="ECO:0000256" key="1">
    <source>
        <dbReference type="ARBA" id="ARBA00012156"/>
    </source>
</evidence>
<dbReference type="PROSITE" id="PS01016">
    <property type="entry name" value="GLYCOPROTEASE"/>
    <property type="match status" value="1"/>
</dbReference>
<dbReference type="PRINTS" id="PR00789">
    <property type="entry name" value="OSIALOPTASE"/>
</dbReference>
<accession>K2GSI3</accession>
<evidence type="ECO:0000256" key="3">
    <source>
        <dbReference type="ARBA" id="ARBA00022694"/>
    </source>
</evidence>
<proteinExistence type="predicted"/>
<reference evidence="8" key="1">
    <citation type="journal article" date="2012" name="Science">
        <title>Fermentation, hydrogen, and sulfur metabolism in multiple uncultivated bacterial phyla.</title>
        <authorList>
            <person name="Wrighton K.C."/>
            <person name="Thomas B.C."/>
            <person name="Sharon I."/>
            <person name="Miller C.S."/>
            <person name="Castelle C.J."/>
            <person name="VerBerkmoes N.C."/>
            <person name="Wilkins M.J."/>
            <person name="Hettich R.L."/>
            <person name="Lipton M.S."/>
            <person name="Williams K.H."/>
            <person name="Long P.E."/>
            <person name="Banfield J.F."/>
        </authorList>
    </citation>
    <scope>NUCLEOTIDE SEQUENCE [LARGE SCALE GENOMIC DNA]</scope>
</reference>
<dbReference type="EMBL" id="AMFJ01000865">
    <property type="protein sequence ID" value="EKE26270.1"/>
    <property type="molecule type" value="Genomic_DNA"/>
</dbReference>
<evidence type="ECO:0000256" key="2">
    <source>
        <dbReference type="ARBA" id="ARBA00022679"/>
    </source>
</evidence>
<gene>
    <name evidence="8" type="ORF">ACD_4C00349G0001</name>
</gene>
<dbReference type="SUPFAM" id="SSF53067">
    <property type="entry name" value="Actin-like ATPase domain"/>
    <property type="match status" value="2"/>
</dbReference>
<dbReference type="InterPro" id="IPR043129">
    <property type="entry name" value="ATPase_NBD"/>
</dbReference>
<name>K2GSI3_9BACT</name>
<keyword evidence="5" id="KW-0012">Acyltransferase</keyword>
<dbReference type="InterPro" id="IPR022450">
    <property type="entry name" value="TsaD"/>
</dbReference>
<evidence type="ECO:0000256" key="4">
    <source>
        <dbReference type="ARBA" id="ARBA00022723"/>
    </source>
</evidence>
<comment type="caution">
    <text evidence="8">The sequence shown here is derived from an EMBL/GenBank/DDBJ whole genome shotgun (WGS) entry which is preliminary data.</text>
</comment>
<keyword evidence="4" id="KW-0479">Metal-binding</keyword>
<dbReference type="Gene3D" id="3.30.420.40">
    <property type="match status" value="2"/>
</dbReference>
<dbReference type="GO" id="GO:0002949">
    <property type="term" value="P:tRNA threonylcarbamoyladenosine modification"/>
    <property type="evidence" value="ECO:0007669"/>
    <property type="project" value="InterPro"/>
</dbReference>
<dbReference type="AlphaFoldDB" id="K2GSI3"/>